<dbReference type="RefSeq" id="WP_039359526.1">
    <property type="nucleotide sequence ID" value="NZ_JSAN01000098.1"/>
</dbReference>
<protein>
    <submittedName>
        <fullName evidence="1">Uncharacterized protein</fullName>
    </submittedName>
</protein>
<evidence type="ECO:0000313" key="2">
    <source>
        <dbReference type="Proteomes" id="UP000031465"/>
    </source>
</evidence>
<dbReference type="PANTHER" id="PTHR35866">
    <property type="entry name" value="PUTATIVE-RELATED"/>
    <property type="match status" value="1"/>
</dbReference>
<comment type="caution">
    <text evidence="1">The sequence shown here is derived from an EMBL/GenBank/DDBJ whole genome shotgun (WGS) entry which is preliminary data.</text>
</comment>
<accession>A0A0C1JIT2</accession>
<dbReference type="Pfam" id="PF03692">
    <property type="entry name" value="CxxCxxCC"/>
    <property type="match status" value="1"/>
</dbReference>
<gene>
    <name evidence="1" type="ORF">DB44_DZ00080</name>
</gene>
<name>A0A0C1JIT2_9BACT</name>
<proteinExistence type="predicted"/>
<dbReference type="InterPro" id="IPR005358">
    <property type="entry name" value="Puta_zinc/iron-chelating_dom"/>
</dbReference>
<reference evidence="1 2" key="1">
    <citation type="journal article" date="2014" name="Mol. Biol. Evol.">
        <title>Massive expansion of Ubiquitination-related gene families within the Chlamydiae.</title>
        <authorList>
            <person name="Domman D."/>
            <person name="Collingro A."/>
            <person name="Lagkouvardos I."/>
            <person name="Gehre L."/>
            <person name="Weinmaier T."/>
            <person name="Rattei T."/>
            <person name="Subtil A."/>
            <person name="Horn M."/>
        </authorList>
    </citation>
    <scope>NUCLEOTIDE SEQUENCE [LARGE SCALE GENOMIC DNA]</scope>
    <source>
        <strain evidence="1 2">EI2</strain>
    </source>
</reference>
<dbReference type="AlphaFoldDB" id="A0A0C1JIT2"/>
<sequence length="148" mass="17417">MLKIIKEENPWYAEGLSFECTGCGQCCTGAPGYIWVNEEEIKQIAFHLHLSIQEFADHYLRSINGRFSLLERPQTYDCVFLKDKKCQIYSARPTQCRTYPWWPQNLKTKKDWKEAAKWCEGISETAPVVSVDKIREQLQRQLRENNQP</sequence>
<dbReference type="PATRIC" id="fig|362787.3.peg.1544"/>
<dbReference type="PANTHER" id="PTHR35866:SF1">
    <property type="entry name" value="YKGJ FAMILY CYSTEINE CLUSTER PROTEIN"/>
    <property type="match status" value="1"/>
</dbReference>
<organism evidence="1 2">
    <name type="scientific">Candidatus Protochlamydia amoebophila</name>
    <dbReference type="NCBI Taxonomy" id="362787"/>
    <lineage>
        <taxon>Bacteria</taxon>
        <taxon>Pseudomonadati</taxon>
        <taxon>Chlamydiota</taxon>
        <taxon>Chlamydiia</taxon>
        <taxon>Parachlamydiales</taxon>
        <taxon>Parachlamydiaceae</taxon>
        <taxon>Candidatus Protochlamydia</taxon>
    </lineage>
</organism>
<evidence type="ECO:0000313" key="1">
    <source>
        <dbReference type="EMBL" id="KIC71295.1"/>
    </source>
</evidence>
<dbReference type="Proteomes" id="UP000031465">
    <property type="component" value="Unassembled WGS sequence"/>
</dbReference>
<dbReference type="EMBL" id="JSAN01000098">
    <property type="protein sequence ID" value="KIC71295.1"/>
    <property type="molecule type" value="Genomic_DNA"/>
</dbReference>